<evidence type="ECO:0000313" key="7">
    <source>
        <dbReference type="Proteomes" id="UP001211907"/>
    </source>
</evidence>
<feature type="region of interest" description="Disordered" evidence="5">
    <location>
        <begin position="309"/>
        <end position="387"/>
    </location>
</feature>
<dbReference type="GO" id="GO:0006325">
    <property type="term" value="P:chromatin organization"/>
    <property type="evidence" value="ECO:0007669"/>
    <property type="project" value="UniProtKB-ARBA"/>
</dbReference>
<feature type="region of interest" description="Disordered" evidence="5">
    <location>
        <begin position="569"/>
        <end position="597"/>
    </location>
</feature>
<accession>A0AAD5SNA4</accession>
<evidence type="ECO:0000256" key="5">
    <source>
        <dbReference type="SAM" id="MobiDB-lite"/>
    </source>
</evidence>
<comment type="subcellular location">
    <subcellularLocation>
        <location evidence="1 4">Nucleus</location>
    </subcellularLocation>
</comment>
<keyword evidence="2" id="KW-0103">Bromodomain</keyword>
<dbReference type="GO" id="GO:0005634">
    <property type="term" value="C:nucleus"/>
    <property type="evidence" value="ECO:0007669"/>
    <property type="project" value="UniProtKB-SubCell"/>
</dbReference>
<name>A0AAD5SNA4_9FUNG</name>
<evidence type="ECO:0000313" key="6">
    <source>
        <dbReference type="EMBL" id="KAJ3086689.1"/>
    </source>
</evidence>
<feature type="region of interest" description="Disordered" evidence="5">
    <location>
        <begin position="647"/>
        <end position="668"/>
    </location>
</feature>
<dbReference type="AlphaFoldDB" id="A0AAD5SNA4"/>
<evidence type="ECO:0000256" key="3">
    <source>
        <dbReference type="ARBA" id="ARBA00023242"/>
    </source>
</evidence>
<evidence type="ECO:0000256" key="4">
    <source>
        <dbReference type="PROSITE-ProRule" id="PRU00810"/>
    </source>
</evidence>
<dbReference type="Gene3D" id="1.20.1160.11">
    <property type="entry name" value="Paired amphipathic helix"/>
    <property type="match status" value="1"/>
</dbReference>
<gene>
    <name evidence="6" type="ORF">HK100_008623</name>
</gene>
<reference evidence="6" key="1">
    <citation type="submission" date="2020-05" db="EMBL/GenBank/DDBJ databases">
        <title>Phylogenomic resolution of chytrid fungi.</title>
        <authorList>
            <person name="Stajich J.E."/>
            <person name="Amses K."/>
            <person name="Simmons R."/>
            <person name="Seto K."/>
            <person name="Myers J."/>
            <person name="Bonds A."/>
            <person name="Quandt C.A."/>
            <person name="Barry K."/>
            <person name="Liu P."/>
            <person name="Grigoriev I."/>
            <person name="Longcore J.E."/>
            <person name="James T.Y."/>
        </authorList>
    </citation>
    <scope>NUCLEOTIDE SEQUENCE</scope>
    <source>
        <strain evidence="6">JEL0513</strain>
    </source>
</reference>
<dbReference type="Proteomes" id="UP001211907">
    <property type="component" value="Unassembled WGS sequence"/>
</dbReference>
<dbReference type="InterPro" id="IPR003822">
    <property type="entry name" value="PAH"/>
</dbReference>
<keyword evidence="3 4" id="KW-0539">Nucleus</keyword>
<feature type="compositionally biased region" description="Acidic residues" evidence="5">
    <location>
        <begin position="574"/>
        <end position="585"/>
    </location>
</feature>
<dbReference type="PROSITE" id="PS51477">
    <property type="entry name" value="PAH"/>
    <property type="match status" value="1"/>
</dbReference>
<sequence length="761" mass="82600">MECFAEFVKTEKQTELTNFEKKVATANKKAELTMTQSQAQALRVGAYRFIGRNSIGAAANDVFAHVSELVGAALAVAKLREWFQQQQQLQQQEQQQQLQQPQRRKYELDREADGYLLTLLLRVADGSLGEDEALNCVSHIANTNSTSSANTMNTGASFSSTSLQSPLISFVAKLKADLDAERGCYKRFLDTMSDFDCNRISPIRAAVSVFELLHHHSRLLDAFCIHILPGAELPAVFAIPAEVHMANFKPPKHHSKSRLASHSGVESNSDTSYMCKPKLVANILPVFHPNGIHAVPLSSAVRPIAAQKKTKQTKRTAATAKPNNIGTFGSAVNSQNPPLRPSRNHSSVSEPSTISAESLCNVADPTPTEAIPRRTTRSSSSAATSFPSDLAKSAAELPAGTVKSPTLIPTLIPPQQLRAADKRKSSVTSVPKGSPVQPMLSESSASTSSLLTTSSFVTKYPSIDFKPTSFSSAFKKSANTSNYASIKYRSPTAPSAELRKSLAQQSSGKQPHVQPETYFDHRNFSQSSRSFIIQAQPSTSLSTDPALTKESRKTLQYIMNAMLHHQSASPFCDDASDDEDDDDGLEQQANTTSRQKTVPASIPLLTTANIATIVASSPTSTITDCDDNEEDATATASTCSLTVAANEPLTSPPPHHPSTSTGPGFNLSRMADRLDRNEYKSHLQFRRDFDGILSATRAAANTNVPAIKRKVACAEKLERYFMNEWTYFFPEMSGKRRRTAVGNLAGVDSGDGGAERKKGKL</sequence>
<proteinExistence type="predicted"/>
<dbReference type="InterPro" id="IPR036600">
    <property type="entry name" value="PAH_sf"/>
</dbReference>
<feature type="compositionally biased region" description="Polar residues" evidence="5">
    <location>
        <begin position="322"/>
        <end position="337"/>
    </location>
</feature>
<evidence type="ECO:0000256" key="2">
    <source>
        <dbReference type="ARBA" id="ARBA00023117"/>
    </source>
</evidence>
<protein>
    <submittedName>
        <fullName evidence="6">Uncharacterized protein</fullName>
    </submittedName>
</protein>
<dbReference type="SUPFAM" id="SSF47762">
    <property type="entry name" value="PAH2 domain"/>
    <property type="match status" value="1"/>
</dbReference>
<dbReference type="EMBL" id="JADGJH010004224">
    <property type="protein sequence ID" value="KAJ3086689.1"/>
    <property type="molecule type" value="Genomic_DNA"/>
</dbReference>
<comment type="caution">
    <text evidence="6">The sequence shown here is derived from an EMBL/GenBank/DDBJ whole genome shotgun (WGS) entry which is preliminary data.</text>
</comment>
<evidence type="ECO:0000256" key="1">
    <source>
        <dbReference type="ARBA" id="ARBA00004123"/>
    </source>
</evidence>
<feature type="compositionally biased region" description="Polar residues" evidence="5">
    <location>
        <begin position="587"/>
        <end position="597"/>
    </location>
</feature>
<dbReference type="InterPro" id="IPR036427">
    <property type="entry name" value="Bromodomain-like_sf"/>
</dbReference>
<keyword evidence="7" id="KW-1185">Reference proteome</keyword>
<organism evidence="6 7">
    <name type="scientific">Physocladia obscura</name>
    <dbReference type="NCBI Taxonomy" id="109957"/>
    <lineage>
        <taxon>Eukaryota</taxon>
        <taxon>Fungi</taxon>
        <taxon>Fungi incertae sedis</taxon>
        <taxon>Chytridiomycota</taxon>
        <taxon>Chytridiomycota incertae sedis</taxon>
        <taxon>Chytridiomycetes</taxon>
        <taxon>Chytridiales</taxon>
        <taxon>Chytriomycetaceae</taxon>
        <taxon>Physocladia</taxon>
    </lineage>
</organism>
<feature type="region of interest" description="Disordered" evidence="5">
    <location>
        <begin position="404"/>
        <end position="445"/>
    </location>
</feature>
<dbReference type="Gene3D" id="1.20.920.10">
    <property type="entry name" value="Bromodomain-like"/>
    <property type="match status" value="1"/>
</dbReference>
<feature type="compositionally biased region" description="Polar residues" evidence="5">
    <location>
        <begin position="344"/>
        <end position="358"/>
    </location>
</feature>
<feature type="region of interest" description="Disordered" evidence="5">
    <location>
        <begin position="495"/>
        <end position="515"/>
    </location>
</feature>
<dbReference type="GO" id="GO:0006355">
    <property type="term" value="P:regulation of DNA-templated transcription"/>
    <property type="evidence" value="ECO:0007669"/>
    <property type="project" value="InterPro"/>
</dbReference>